<sequence>MSEIRALQSSDIPALAGMFQRVFRDPGAPASRSLTDYLRYFYLDAPGQDIGIASLVHLNDSGEMTGFVGATGLPITFDGRHLRAAICGSFMVEGREADPLAGARLLKAFLAGPQDLSFSETASEVSASMWMKLRGVALPQYSLDWLRIIRPAGFFVELGRSRIGAARFLRPLARKADDILRRRMGGDDLRWSAVPSSWNGQGSFKTTGISVEAFAELFVRLTARFRLRPDFPDDQLAYILRDAMHARPEGEAVFCKVEARTGAVVGGFVYYGDAGRIGRVLQILAVPGQERQVIDCLIAHAAERGAVALRGRTQPALLEAMLGRRISFTHIASSVIHAKDPDILQAFQNGDGFFNGVAGEHWSRLAAGDID</sequence>
<dbReference type="EMBL" id="LGLV01000007">
    <property type="protein sequence ID" value="OBZ95147.1"/>
    <property type="molecule type" value="Genomic_DNA"/>
</dbReference>
<dbReference type="OrthoDB" id="3658990at2"/>
<proteinExistence type="predicted"/>
<organism evidence="1 2">
    <name type="scientific">Pararhizobium polonicum</name>
    <dbReference type="NCBI Taxonomy" id="1612624"/>
    <lineage>
        <taxon>Bacteria</taxon>
        <taxon>Pseudomonadati</taxon>
        <taxon>Pseudomonadota</taxon>
        <taxon>Alphaproteobacteria</taxon>
        <taxon>Hyphomicrobiales</taxon>
        <taxon>Rhizobiaceae</taxon>
        <taxon>Rhizobium/Agrobacterium group</taxon>
        <taxon>Pararhizobium</taxon>
    </lineage>
</organism>
<dbReference type="RefSeq" id="WP_068954191.1">
    <property type="nucleotide sequence ID" value="NZ_LGLV01000007.1"/>
</dbReference>
<protein>
    <submittedName>
        <fullName evidence="1">Uncharacterized protein</fullName>
    </submittedName>
</protein>
<name>A0A1C7P1P8_9HYPH</name>
<accession>A0A1C7P1P8</accession>
<dbReference type="STRING" id="1612624.ADU59_11110"/>
<keyword evidence="2" id="KW-1185">Reference proteome</keyword>
<dbReference type="InterPro" id="IPR016181">
    <property type="entry name" value="Acyl_CoA_acyltransferase"/>
</dbReference>
<gene>
    <name evidence="1" type="ORF">ADU59_11110</name>
</gene>
<comment type="caution">
    <text evidence="1">The sequence shown here is derived from an EMBL/GenBank/DDBJ whole genome shotgun (WGS) entry which is preliminary data.</text>
</comment>
<dbReference type="AlphaFoldDB" id="A0A1C7P1P8"/>
<reference evidence="1 2" key="1">
    <citation type="journal article" date="2016" name="Syst. Appl. Microbiol.">
        <title>Pararhizobium polonicum sp. nov. isolated from tumors on stone fruit rootstocks.</title>
        <authorList>
            <person name="Pulawska J."/>
            <person name="Kuzmanovic N."/>
            <person name="Willems A."/>
            <person name="Pothier J.F."/>
        </authorList>
    </citation>
    <scope>NUCLEOTIDE SEQUENCE [LARGE SCALE GENOMIC DNA]</scope>
    <source>
        <strain evidence="1 2">F5.1</strain>
    </source>
</reference>
<dbReference type="SUPFAM" id="SSF55729">
    <property type="entry name" value="Acyl-CoA N-acyltransferases (Nat)"/>
    <property type="match status" value="1"/>
</dbReference>
<evidence type="ECO:0000313" key="2">
    <source>
        <dbReference type="Proteomes" id="UP000093111"/>
    </source>
</evidence>
<dbReference type="PATRIC" id="fig|1612624.7.peg.4099"/>
<evidence type="ECO:0000313" key="1">
    <source>
        <dbReference type="EMBL" id="OBZ95147.1"/>
    </source>
</evidence>
<dbReference type="Proteomes" id="UP000093111">
    <property type="component" value="Unassembled WGS sequence"/>
</dbReference>